<feature type="transmembrane region" description="Helical" evidence="3">
    <location>
        <begin position="484"/>
        <end position="507"/>
    </location>
</feature>
<gene>
    <name evidence="4" type="ORF">ILEXP_LOCUS37749</name>
</gene>
<dbReference type="InterPro" id="IPR011009">
    <property type="entry name" value="Kinase-like_dom_sf"/>
</dbReference>
<dbReference type="PROSITE" id="PS00316">
    <property type="entry name" value="THAUMATIN_1"/>
    <property type="match status" value="2"/>
</dbReference>
<dbReference type="Pfam" id="PF00314">
    <property type="entry name" value="Thaumatin"/>
    <property type="match status" value="2"/>
</dbReference>
<evidence type="ECO:0000256" key="2">
    <source>
        <dbReference type="ARBA" id="ARBA00023157"/>
    </source>
</evidence>
<keyword evidence="3" id="KW-0472">Membrane</keyword>
<proteinExistence type="inferred from homology"/>
<dbReference type="SUPFAM" id="SSF49870">
    <property type="entry name" value="Osmotin, thaumatin-like protein"/>
    <property type="match status" value="2"/>
</dbReference>
<comment type="similarity">
    <text evidence="1">Belongs to the thaumatin family.</text>
</comment>
<keyword evidence="2" id="KW-1015">Disulfide bond</keyword>
<evidence type="ECO:0000313" key="4">
    <source>
        <dbReference type="EMBL" id="CAK9168370.1"/>
    </source>
</evidence>
<dbReference type="InterPro" id="IPR037176">
    <property type="entry name" value="Osmotin/thaumatin-like_sf"/>
</dbReference>
<dbReference type="EMBL" id="CAUOFW020005057">
    <property type="protein sequence ID" value="CAK9168370.1"/>
    <property type="molecule type" value="Genomic_DNA"/>
</dbReference>
<dbReference type="Gene3D" id="2.60.110.10">
    <property type="entry name" value="Thaumatin"/>
    <property type="match status" value="2"/>
</dbReference>
<keyword evidence="5" id="KW-1185">Reference proteome</keyword>
<dbReference type="InterPro" id="IPR017949">
    <property type="entry name" value="Thaumatin_CS"/>
</dbReference>
<protein>
    <submittedName>
        <fullName evidence="4">Uncharacterized protein</fullName>
    </submittedName>
</protein>
<dbReference type="Proteomes" id="UP001642360">
    <property type="component" value="Unassembled WGS sequence"/>
</dbReference>
<dbReference type="PROSITE" id="PS51367">
    <property type="entry name" value="THAUMATIN_2"/>
    <property type="match status" value="1"/>
</dbReference>
<evidence type="ECO:0000256" key="3">
    <source>
        <dbReference type="SAM" id="Phobius"/>
    </source>
</evidence>
<dbReference type="SUPFAM" id="SSF56112">
    <property type="entry name" value="Protein kinase-like (PK-like)"/>
    <property type="match status" value="1"/>
</dbReference>
<dbReference type="PRINTS" id="PR00347">
    <property type="entry name" value="THAUMATIN"/>
</dbReference>
<dbReference type="InterPro" id="IPR001938">
    <property type="entry name" value="Thaumatin"/>
</dbReference>
<keyword evidence="3" id="KW-1133">Transmembrane helix</keyword>
<dbReference type="CDD" id="cd09218">
    <property type="entry name" value="TLP-PA"/>
    <property type="match status" value="1"/>
</dbReference>
<reference evidence="4 5" key="1">
    <citation type="submission" date="2024-02" db="EMBL/GenBank/DDBJ databases">
        <authorList>
            <person name="Vignale AGUSTIN F."/>
            <person name="Sosa J E."/>
            <person name="Modenutti C."/>
        </authorList>
    </citation>
    <scope>NUCLEOTIDE SEQUENCE [LARGE SCALE GENOMIC DNA]</scope>
</reference>
<comment type="caution">
    <text evidence="4">The sequence shown here is derived from an EMBL/GenBank/DDBJ whole genome shotgun (WGS) entry which is preliminary data.</text>
</comment>
<evidence type="ECO:0000256" key="1">
    <source>
        <dbReference type="ARBA" id="ARBA00010607"/>
    </source>
</evidence>
<dbReference type="AlphaFoldDB" id="A0ABC8TLC5"/>
<name>A0ABC8TLC5_9AQUA</name>
<dbReference type="FunFam" id="2.60.110.10:FF:000002">
    <property type="entry name" value="Thaumatin-like protein 1a"/>
    <property type="match status" value="1"/>
</dbReference>
<dbReference type="PANTHER" id="PTHR31048">
    <property type="entry name" value="OS03G0233200 PROTEIN"/>
    <property type="match status" value="1"/>
</dbReference>
<evidence type="ECO:0000313" key="5">
    <source>
        <dbReference type="Proteomes" id="UP001642360"/>
    </source>
</evidence>
<accession>A0ABC8TLC5</accession>
<keyword evidence="3" id="KW-0812">Transmembrane</keyword>
<organism evidence="4 5">
    <name type="scientific">Ilex paraguariensis</name>
    <name type="common">yerba mate</name>
    <dbReference type="NCBI Taxonomy" id="185542"/>
    <lineage>
        <taxon>Eukaryota</taxon>
        <taxon>Viridiplantae</taxon>
        <taxon>Streptophyta</taxon>
        <taxon>Embryophyta</taxon>
        <taxon>Tracheophyta</taxon>
        <taxon>Spermatophyta</taxon>
        <taxon>Magnoliopsida</taxon>
        <taxon>eudicotyledons</taxon>
        <taxon>Gunneridae</taxon>
        <taxon>Pentapetalae</taxon>
        <taxon>asterids</taxon>
        <taxon>campanulids</taxon>
        <taxon>Aquifoliales</taxon>
        <taxon>Aquifoliaceae</taxon>
        <taxon>Ilex</taxon>
    </lineage>
</organism>
<dbReference type="Gene3D" id="1.10.510.10">
    <property type="entry name" value="Transferase(Phosphotransferase) domain 1"/>
    <property type="match status" value="1"/>
</dbReference>
<dbReference type="SMART" id="SM00205">
    <property type="entry name" value="THN"/>
    <property type="match status" value="2"/>
</dbReference>
<sequence>MTDLTHAQVFSSHEEKEGLEITVPLLHFLPTAQIHFLVSLLFVTNYFISGLVSSPTFTFVNKCDHPVWPGVTSPFNTTGFALQKGESKTLNAPSAWRGRFWGRTQCTEDSRGNFTCVTGDCGSGKLQCSGGPAPPVTLVEFSADATGFIDFYDISLVDGYNLPILVGPRDVGEISCKTIGCVVDLDVACPPELKARLIHATLASPRHTRSCSRGRVHAPTVILSMTHPVSSPAPVTTTLLPFAPGRGVTSPFNTTGFALQKGESKTLNAPSAWRGRFWGRTQCTEDSRGNFTCVTGDCGSGKLQCSGGPAPPVTLVEFSADATGFIDFYDISLVDGYNLPILVGPRDVGEISCKTIGCVVDLDVACPPELKVTSNDGSSVACKGACHAFEQDQYCCTGAFNTRDTCKPSSYSQLFKRACPCTYSYPFDDTPGVFSCAGDDYLITFCPRTSVCPAHLSTEVAGSPYDAPSPLPEIVSSTRKQTNLAAIIAGSSAGAFVLVCIATAILVMRGKRNEDDKEVYIGHVPGMPMRFSYKELRVATEDFKDIIVDIYSFGIVVLEIVCGRKNFDRQWSESSSHLLRLLQKKAKEDKLLDLVENWEEGIEGHAEELVRMIKIAAWCLQDDHTKRPSMSTVVKVLEGLIGVDPNISYNFTHAMESHIVTEDHASAPAQASVLSGPR</sequence>